<accession>A0AAE1CEN9</accession>
<name>A0AAE1CEN9_9GAST</name>
<gene>
    <name evidence="1" type="ORF">RRG08_036243</name>
</gene>
<evidence type="ECO:0000313" key="1">
    <source>
        <dbReference type="EMBL" id="KAK3691442.1"/>
    </source>
</evidence>
<organism evidence="1 2">
    <name type="scientific">Elysia crispata</name>
    <name type="common">lettuce slug</name>
    <dbReference type="NCBI Taxonomy" id="231223"/>
    <lineage>
        <taxon>Eukaryota</taxon>
        <taxon>Metazoa</taxon>
        <taxon>Spiralia</taxon>
        <taxon>Lophotrochozoa</taxon>
        <taxon>Mollusca</taxon>
        <taxon>Gastropoda</taxon>
        <taxon>Heterobranchia</taxon>
        <taxon>Euthyneura</taxon>
        <taxon>Panpulmonata</taxon>
        <taxon>Sacoglossa</taxon>
        <taxon>Placobranchoidea</taxon>
        <taxon>Plakobranchidae</taxon>
        <taxon>Elysia</taxon>
    </lineage>
</organism>
<comment type="caution">
    <text evidence="1">The sequence shown here is derived from an EMBL/GenBank/DDBJ whole genome shotgun (WGS) entry which is preliminary data.</text>
</comment>
<reference evidence="1" key="1">
    <citation type="journal article" date="2023" name="G3 (Bethesda)">
        <title>A reference genome for the long-term kleptoplast-retaining sea slug Elysia crispata morphotype clarki.</title>
        <authorList>
            <person name="Eastman K.E."/>
            <person name="Pendleton A.L."/>
            <person name="Shaikh M.A."/>
            <person name="Suttiyut T."/>
            <person name="Ogas R."/>
            <person name="Tomko P."/>
            <person name="Gavelis G."/>
            <person name="Widhalm J.R."/>
            <person name="Wisecaver J.H."/>
        </authorList>
    </citation>
    <scope>NUCLEOTIDE SEQUENCE</scope>
    <source>
        <strain evidence="1">ECLA1</strain>
    </source>
</reference>
<dbReference type="EMBL" id="JAWDGP010008094">
    <property type="protein sequence ID" value="KAK3691442.1"/>
    <property type="molecule type" value="Genomic_DNA"/>
</dbReference>
<protein>
    <submittedName>
        <fullName evidence="1">Uncharacterized protein</fullName>
    </submittedName>
</protein>
<keyword evidence="2" id="KW-1185">Reference proteome</keyword>
<sequence length="130" mass="14890">MSGLTSELVSYIYSVFWYLRRAWPLTVVYGAPLTEPVTSTQRIVVKLLALLKTSQARTESINEEMLNLLQCLPKGENWLSVVDSDTGFDILQTAIIHRQETSSMVFKIVQRTRDFIHDVCDCPTDKRLHT</sequence>
<dbReference type="AlphaFoldDB" id="A0AAE1CEN9"/>
<proteinExistence type="predicted"/>
<dbReference type="Proteomes" id="UP001283361">
    <property type="component" value="Unassembled WGS sequence"/>
</dbReference>
<evidence type="ECO:0000313" key="2">
    <source>
        <dbReference type="Proteomes" id="UP001283361"/>
    </source>
</evidence>